<accession>A0A511XD64</accession>
<keyword evidence="4" id="KW-1185">Reference proteome</keyword>
<dbReference type="SUPFAM" id="SSF51556">
    <property type="entry name" value="Metallo-dependent hydrolases"/>
    <property type="match status" value="1"/>
</dbReference>
<dbReference type="InterPro" id="IPR011059">
    <property type="entry name" value="Metal-dep_hydrolase_composite"/>
</dbReference>
<dbReference type="GO" id="GO:0016810">
    <property type="term" value="F:hydrolase activity, acting on carbon-nitrogen (but not peptide) bonds"/>
    <property type="evidence" value="ECO:0007669"/>
    <property type="project" value="InterPro"/>
</dbReference>
<gene>
    <name evidence="3" type="ORF">ANI02nite_27800</name>
</gene>
<dbReference type="Proteomes" id="UP000321635">
    <property type="component" value="Unassembled WGS sequence"/>
</dbReference>
<dbReference type="OrthoDB" id="9782972at2"/>
<dbReference type="PANTHER" id="PTHR43135">
    <property type="entry name" value="ALPHA-D-RIBOSE 1-METHYLPHOSPHONATE 5-TRIPHOSPHATE DIPHOSPHATASE"/>
    <property type="match status" value="1"/>
</dbReference>
<reference evidence="3 4" key="1">
    <citation type="submission" date="2019-07" db="EMBL/GenBank/DDBJ databases">
        <title>Whole genome shotgun sequence of Acetobacter nitrogenifigens NBRC 105050.</title>
        <authorList>
            <person name="Hosoyama A."/>
            <person name="Uohara A."/>
            <person name="Ohji S."/>
            <person name="Ichikawa N."/>
        </authorList>
    </citation>
    <scope>NUCLEOTIDE SEQUENCE [LARGE SCALE GENOMIC DNA]</scope>
    <source>
        <strain evidence="3 4">NBRC 105050</strain>
    </source>
</reference>
<protein>
    <submittedName>
        <fullName evidence="3">Organophopsphate acid anhydrase</fullName>
    </submittedName>
</protein>
<dbReference type="Gene3D" id="2.30.40.10">
    <property type="entry name" value="Urease, subunit C, domain 1"/>
    <property type="match status" value="1"/>
</dbReference>
<dbReference type="RefSeq" id="WP_026398532.1">
    <property type="nucleotide sequence ID" value="NZ_AUBI01000013.1"/>
</dbReference>
<dbReference type="PROSITE" id="PS51257">
    <property type="entry name" value="PROKAR_LIPOPROTEIN"/>
    <property type="match status" value="1"/>
</dbReference>
<evidence type="ECO:0000256" key="1">
    <source>
        <dbReference type="SAM" id="SignalP"/>
    </source>
</evidence>
<dbReference type="AlphaFoldDB" id="A0A511XD64"/>
<evidence type="ECO:0000313" key="4">
    <source>
        <dbReference type="Proteomes" id="UP000321635"/>
    </source>
</evidence>
<feature type="domain" description="Amidohydrolase-related" evidence="2">
    <location>
        <begin position="84"/>
        <end position="456"/>
    </location>
</feature>
<dbReference type="InterPro" id="IPR006680">
    <property type="entry name" value="Amidohydro-rel"/>
</dbReference>
<comment type="caution">
    <text evidence="3">The sequence shown here is derived from an EMBL/GenBank/DDBJ whole genome shotgun (WGS) entry which is preliminary data.</text>
</comment>
<organism evidence="3 4">
    <name type="scientific">Acetobacter nitrogenifigens DSM 23921 = NBRC 105050</name>
    <dbReference type="NCBI Taxonomy" id="1120919"/>
    <lineage>
        <taxon>Bacteria</taxon>
        <taxon>Pseudomonadati</taxon>
        <taxon>Pseudomonadota</taxon>
        <taxon>Alphaproteobacteria</taxon>
        <taxon>Acetobacterales</taxon>
        <taxon>Acetobacteraceae</taxon>
        <taxon>Acetobacter</taxon>
    </lineage>
</organism>
<feature type="signal peptide" evidence="1">
    <location>
        <begin position="1"/>
        <end position="18"/>
    </location>
</feature>
<sequence>MKSLTFRAVCLTSLSLLAAGCAHEEATSSNQTFFEHVSVIDGSGAAAQPNMTVIMQDGKIVSVTPDASATPPAGATIVDLTGKTMIPGLVSDHVHVGLYEGTDVGSKHFTRNVILRQLQQYERYGVTTVVALGVTRSPLFDDLRREQHAEQNPGADLFGVDQGIGVPGGAPPAAMMHVDDEQVLRPATPEAARAAVDKMASEGTDLVKIWVDTFTNGVAGKAPMPVMSPDVVKAVITRSHEHDLRVAAHIHDLHYAREMVADHADILAHGVRDTAVDAALINAMKSGGVWYIPTISLDESIYFYADNPDILSDPELTHGLSSELRNRFADAGWRKKTLADPQTAAARKAVVMNEHNLFTLYTAGVNIGFGTDSGATPLRIPGYAEHRELRLLVQAGLTPVQALTLATGQAAALMHLSDRGVLAAGKRADFVILDADPSNDIGAVDRISQVWRGGRQMSLTQ</sequence>
<keyword evidence="1" id="KW-0732">Signal</keyword>
<name>A0A511XD64_9PROT</name>
<dbReference type="InterPro" id="IPR032466">
    <property type="entry name" value="Metal_Hydrolase"/>
</dbReference>
<dbReference type="SUPFAM" id="SSF51338">
    <property type="entry name" value="Composite domain of metallo-dependent hydrolases"/>
    <property type="match status" value="1"/>
</dbReference>
<evidence type="ECO:0000259" key="2">
    <source>
        <dbReference type="Pfam" id="PF01979"/>
    </source>
</evidence>
<evidence type="ECO:0000313" key="3">
    <source>
        <dbReference type="EMBL" id="GEN60896.1"/>
    </source>
</evidence>
<dbReference type="InterPro" id="IPR051781">
    <property type="entry name" value="Metallo-dep_Hydrolase"/>
</dbReference>
<dbReference type="Pfam" id="PF01979">
    <property type="entry name" value="Amidohydro_1"/>
    <property type="match status" value="1"/>
</dbReference>
<dbReference type="Gene3D" id="3.20.20.140">
    <property type="entry name" value="Metal-dependent hydrolases"/>
    <property type="match status" value="1"/>
</dbReference>
<feature type="chain" id="PRO_5021764350" evidence="1">
    <location>
        <begin position="19"/>
        <end position="461"/>
    </location>
</feature>
<dbReference type="STRING" id="1120919.GCA_000429165_02944"/>
<dbReference type="PANTHER" id="PTHR43135:SF3">
    <property type="entry name" value="ALPHA-D-RIBOSE 1-METHYLPHOSPHONATE 5-TRIPHOSPHATE DIPHOSPHATASE"/>
    <property type="match status" value="1"/>
</dbReference>
<proteinExistence type="predicted"/>
<dbReference type="EMBL" id="BJYF01000022">
    <property type="protein sequence ID" value="GEN60896.1"/>
    <property type="molecule type" value="Genomic_DNA"/>
</dbReference>